<proteinExistence type="predicted"/>
<evidence type="ECO:0000313" key="2">
    <source>
        <dbReference type="EMBL" id="MBB4651757.1"/>
    </source>
</evidence>
<comment type="caution">
    <text evidence="2">The sequence shown here is derived from an EMBL/GenBank/DDBJ whole genome shotgun (WGS) entry which is preliminary data.</text>
</comment>
<dbReference type="Pfam" id="PF09347">
    <property type="entry name" value="DUF1989"/>
    <property type="match status" value="1"/>
</dbReference>
<dbReference type="Proteomes" id="UP000539538">
    <property type="component" value="Unassembled WGS sequence"/>
</dbReference>
<reference evidence="2 3" key="1">
    <citation type="submission" date="2020-08" db="EMBL/GenBank/DDBJ databases">
        <title>Genomic Encyclopedia of Type Strains, Phase IV (KMG-IV): sequencing the most valuable type-strain genomes for metagenomic binning, comparative biology and taxonomic classification.</title>
        <authorList>
            <person name="Goeker M."/>
        </authorList>
    </citation>
    <scope>NUCLEOTIDE SEQUENCE [LARGE SCALE GENOMIC DNA]</scope>
    <source>
        <strain evidence="2 3">DSM 7050</strain>
    </source>
</reference>
<protein>
    <submittedName>
        <fullName evidence="2">Uncharacterized protein YcgI (DUF1989 family)</fullName>
    </submittedName>
</protein>
<evidence type="ECO:0000313" key="3">
    <source>
        <dbReference type="Proteomes" id="UP000539538"/>
    </source>
</evidence>
<name>A0ABR6L4L9_9HYPH</name>
<feature type="domain" description="DUF1989" evidence="1">
    <location>
        <begin position="194"/>
        <end position="233"/>
    </location>
</feature>
<organism evidence="2 3">
    <name type="scientific">Aminobacter niigataensis</name>
    <dbReference type="NCBI Taxonomy" id="83265"/>
    <lineage>
        <taxon>Bacteria</taxon>
        <taxon>Pseudomonadati</taxon>
        <taxon>Pseudomonadota</taxon>
        <taxon>Alphaproteobacteria</taxon>
        <taxon>Hyphomicrobiales</taxon>
        <taxon>Phyllobacteriaceae</taxon>
        <taxon>Aminobacter</taxon>
    </lineage>
</organism>
<feature type="non-terminal residue" evidence="2">
    <location>
        <position position="249"/>
    </location>
</feature>
<dbReference type="RefSeq" id="WP_246389620.1">
    <property type="nucleotide sequence ID" value="NZ_JACHOT010000004.1"/>
</dbReference>
<evidence type="ECO:0000259" key="1">
    <source>
        <dbReference type="Pfam" id="PF09347"/>
    </source>
</evidence>
<gene>
    <name evidence="2" type="ORF">GGQ99_003524</name>
</gene>
<dbReference type="EMBL" id="JACHOT010000004">
    <property type="protein sequence ID" value="MBB4651757.1"/>
    <property type="molecule type" value="Genomic_DNA"/>
</dbReference>
<dbReference type="InterPro" id="IPR018959">
    <property type="entry name" value="DUF1989"/>
</dbReference>
<sequence>MATTGKNYPAVTSGPPRPSLILQPGLLLPGMERYHVPGLGAALIEIEAGDRVTVRNLEGGQPCELVAFDAAGKADPGILGTRSNSDAAGLKALLVDGDGSLQAFRAGLARRKLELGRVEAVRFFDGATAAGTEESFTVTRPGTLVVAAPGAAMAIDSHDTSTPLAVMIKRATIRPAGKSDLPDPLADPLLDLRVKSKTAESFFVKAGDYIQIIDVDGRQCTDFQCFSARKLDKGRDLALDVTATRSLMG</sequence>
<accession>A0ABR6L4L9</accession>
<keyword evidence="3" id="KW-1185">Reference proteome</keyword>
<dbReference type="PIRSF" id="PIRSF006487">
    <property type="entry name" value="GcvT"/>
    <property type="match status" value="1"/>
</dbReference>